<keyword evidence="4 7" id="KW-0812">Transmembrane</keyword>
<dbReference type="PANTHER" id="PTHR42709">
    <property type="entry name" value="ALKALINE PHOSPHATASE LIKE PROTEIN"/>
    <property type="match status" value="1"/>
</dbReference>
<evidence type="ECO:0000256" key="7">
    <source>
        <dbReference type="SAM" id="Phobius"/>
    </source>
</evidence>
<evidence type="ECO:0000256" key="6">
    <source>
        <dbReference type="ARBA" id="ARBA00023136"/>
    </source>
</evidence>
<evidence type="ECO:0000256" key="5">
    <source>
        <dbReference type="ARBA" id="ARBA00022989"/>
    </source>
</evidence>
<keyword evidence="3" id="KW-1003">Cell membrane</keyword>
<keyword evidence="6 7" id="KW-0472">Membrane</keyword>
<dbReference type="EMBL" id="BAAAYN010000017">
    <property type="protein sequence ID" value="GAA3386504.1"/>
    <property type="molecule type" value="Genomic_DNA"/>
</dbReference>
<evidence type="ECO:0000256" key="1">
    <source>
        <dbReference type="ARBA" id="ARBA00004651"/>
    </source>
</evidence>
<comment type="similarity">
    <text evidence="2">Belongs to the DedA family.</text>
</comment>
<feature type="transmembrane region" description="Helical" evidence="7">
    <location>
        <begin position="87"/>
        <end position="113"/>
    </location>
</feature>
<evidence type="ECO:0000256" key="2">
    <source>
        <dbReference type="ARBA" id="ARBA00010792"/>
    </source>
</evidence>
<comment type="caution">
    <text evidence="9">The sequence shown here is derived from an EMBL/GenBank/DDBJ whole genome shotgun (WGS) entry which is preliminary data.</text>
</comment>
<feature type="domain" description="VTT" evidence="8">
    <location>
        <begin position="67"/>
        <end position="194"/>
    </location>
</feature>
<reference evidence="10" key="1">
    <citation type="journal article" date="2019" name="Int. J. Syst. Evol. Microbiol.">
        <title>The Global Catalogue of Microorganisms (GCM) 10K type strain sequencing project: providing services to taxonomists for standard genome sequencing and annotation.</title>
        <authorList>
            <consortium name="The Broad Institute Genomics Platform"/>
            <consortium name="The Broad Institute Genome Sequencing Center for Infectious Disease"/>
            <person name="Wu L."/>
            <person name="Ma J."/>
        </authorList>
    </citation>
    <scope>NUCLEOTIDE SEQUENCE [LARGE SCALE GENOMIC DNA]</scope>
    <source>
        <strain evidence="10">JCM 9458</strain>
    </source>
</reference>
<dbReference type="Proteomes" id="UP001501676">
    <property type="component" value="Unassembled WGS sequence"/>
</dbReference>
<name>A0ABP6SWU8_9ACTN</name>
<evidence type="ECO:0000313" key="10">
    <source>
        <dbReference type="Proteomes" id="UP001501676"/>
    </source>
</evidence>
<protein>
    <recommendedName>
        <fullName evidence="8">VTT domain-containing protein</fullName>
    </recommendedName>
</protein>
<keyword evidence="10" id="KW-1185">Reference proteome</keyword>
<accession>A0ABP6SWU8</accession>
<feature type="transmembrane region" description="Helical" evidence="7">
    <location>
        <begin position="209"/>
        <end position="227"/>
    </location>
</feature>
<dbReference type="InterPro" id="IPR032816">
    <property type="entry name" value="VTT_dom"/>
</dbReference>
<evidence type="ECO:0000256" key="4">
    <source>
        <dbReference type="ARBA" id="ARBA00022692"/>
    </source>
</evidence>
<feature type="transmembrane region" description="Helical" evidence="7">
    <location>
        <begin position="174"/>
        <end position="197"/>
    </location>
</feature>
<evidence type="ECO:0000313" key="9">
    <source>
        <dbReference type="EMBL" id="GAA3386504.1"/>
    </source>
</evidence>
<keyword evidence="5 7" id="KW-1133">Transmembrane helix</keyword>
<comment type="subcellular location">
    <subcellularLocation>
        <location evidence="1">Cell membrane</location>
        <topology evidence="1">Multi-pass membrane protein</topology>
    </subcellularLocation>
</comment>
<evidence type="ECO:0000256" key="3">
    <source>
        <dbReference type="ARBA" id="ARBA00022475"/>
    </source>
</evidence>
<feature type="transmembrane region" description="Helical" evidence="7">
    <location>
        <begin position="38"/>
        <end position="60"/>
    </location>
</feature>
<organism evidence="9 10">
    <name type="scientific">Cryptosporangium minutisporangium</name>
    <dbReference type="NCBI Taxonomy" id="113569"/>
    <lineage>
        <taxon>Bacteria</taxon>
        <taxon>Bacillati</taxon>
        <taxon>Actinomycetota</taxon>
        <taxon>Actinomycetes</taxon>
        <taxon>Cryptosporangiales</taxon>
        <taxon>Cryptosporangiaceae</taxon>
        <taxon>Cryptosporangium</taxon>
    </lineage>
</organism>
<evidence type="ECO:0000259" key="8">
    <source>
        <dbReference type="Pfam" id="PF09335"/>
    </source>
</evidence>
<dbReference type="InterPro" id="IPR051311">
    <property type="entry name" value="DedA_domain"/>
</dbReference>
<proteinExistence type="inferred from homology"/>
<sequence>MSLRVKGVLHVAEMVPQLAGELSLASGSARDPQQLTGLSGWVVDVVELLGPFGVGLLVLLENLFPPVPSEIILPLAGYLAGTGRMDLVTVIIAATIGSLVGALALYGLGAWLGDARIRALLRRLPLMHESDLDRAQGWFDRHGGTAVLIGRIIPVVRSLVSIPAGVQRMPLWRFVLYTTLGSGVWNTIFVVLGYVLGSQWSTVGEYSDLLNAVVIAAIVLAVVWFVGKRALAARRERARADS</sequence>
<gene>
    <name evidence="9" type="ORF">GCM10020369_24100</name>
</gene>
<dbReference type="PANTHER" id="PTHR42709:SF6">
    <property type="entry name" value="UNDECAPRENYL PHOSPHATE TRANSPORTER A"/>
    <property type="match status" value="1"/>
</dbReference>
<dbReference type="Pfam" id="PF09335">
    <property type="entry name" value="VTT_dom"/>
    <property type="match status" value="1"/>
</dbReference>